<dbReference type="Proteomes" id="UP001652660">
    <property type="component" value="Chromosome 10c"/>
</dbReference>
<dbReference type="GeneID" id="113714030"/>
<sequence length="332" mass="37734">MTEKGQDKLPSTTQVNPEEATMAITLRSGKVLDDPQAKVKPVLEKKNEVKMDDGTEKIEDEHDGLGKKCEDDQCIKVPEVKTYVPLIPFLQRFKKKAADEIYQKFVDMFKKLQVNMPFSEVLANILAYAKFLKEIVSNKKKLKDFAEVSLTEECNAVLQNRLLIKMKDPGSFTVPCQFEHLLVDKCLCDLGSSVNLMPLSFFRKLKFTNIVPTQVILQLADHSVCYPMGIVEDLLVKVGKFYFPTDFIVFYMEEDISIPIILGRGFLATRGATMDLLEGKLTLKVGTEKEEFNVFKPLKYPSYEESCSYIAATNELYGEKCLRAGHRFFAFA</sequence>
<accession>A0A6P6USQ8</accession>
<dbReference type="InterPro" id="IPR021109">
    <property type="entry name" value="Peptidase_aspartic_dom_sf"/>
</dbReference>
<evidence type="ECO:0000313" key="2">
    <source>
        <dbReference type="RefSeq" id="XP_027093629.1"/>
    </source>
</evidence>
<evidence type="ECO:0000313" key="1">
    <source>
        <dbReference type="Proteomes" id="UP001652660"/>
    </source>
</evidence>
<dbReference type="PANTHER" id="PTHR33067">
    <property type="entry name" value="RNA-DIRECTED DNA POLYMERASE-RELATED"/>
    <property type="match status" value="1"/>
</dbReference>
<proteinExistence type="predicted"/>
<dbReference type="Gene3D" id="2.40.70.10">
    <property type="entry name" value="Acid Proteases"/>
    <property type="match status" value="1"/>
</dbReference>
<protein>
    <submittedName>
        <fullName evidence="2">Uncharacterized protein</fullName>
    </submittedName>
</protein>
<dbReference type="PANTHER" id="PTHR33067:SF31">
    <property type="entry name" value="RNA-DIRECTED DNA POLYMERASE"/>
    <property type="match status" value="1"/>
</dbReference>
<reference evidence="1" key="1">
    <citation type="journal article" date="2025" name="Foods">
        <title>Unveiling the Microbial Signatures of Arabica Coffee Cherries: Insights into Ripeness Specific Diversity, Functional Traits, and Implications for Quality and Safety.</title>
        <authorList>
            <consortium name="RefSeq"/>
            <person name="Tenea G.N."/>
            <person name="Cifuentes V."/>
            <person name="Reyes P."/>
            <person name="Cevallos-Vallejos M."/>
        </authorList>
    </citation>
    <scope>NUCLEOTIDE SEQUENCE [LARGE SCALE GENOMIC DNA]</scope>
</reference>
<dbReference type="AlphaFoldDB" id="A0A6P6USQ8"/>
<dbReference type="RefSeq" id="XP_027093629.1">
    <property type="nucleotide sequence ID" value="XM_027237828.1"/>
</dbReference>
<gene>
    <name evidence="2" type="primary">LOC113714030</name>
</gene>
<organism evidence="1 2">
    <name type="scientific">Coffea arabica</name>
    <name type="common">Arabian coffee</name>
    <dbReference type="NCBI Taxonomy" id="13443"/>
    <lineage>
        <taxon>Eukaryota</taxon>
        <taxon>Viridiplantae</taxon>
        <taxon>Streptophyta</taxon>
        <taxon>Embryophyta</taxon>
        <taxon>Tracheophyta</taxon>
        <taxon>Spermatophyta</taxon>
        <taxon>Magnoliopsida</taxon>
        <taxon>eudicotyledons</taxon>
        <taxon>Gunneridae</taxon>
        <taxon>Pentapetalae</taxon>
        <taxon>asterids</taxon>
        <taxon>lamiids</taxon>
        <taxon>Gentianales</taxon>
        <taxon>Rubiaceae</taxon>
        <taxon>Ixoroideae</taxon>
        <taxon>Gardenieae complex</taxon>
        <taxon>Bertiereae - Coffeeae clade</taxon>
        <taxon>Coffeeae</taxon>
        <taxon>Coffea</taxon>
    </lineage>
</organism>
<dbReference type="CDD" id="cd00303">
    <property type="entry name" value="retropepsin_like"/>
    <property type="match status" value="1"/>
</dbReference>
<reference evidence="2" key="2">
    <citation type="submission" date="2025-08" db="UniProtKB">
        <authorList>
            <consortium name="RefSeq"/>
        </authorList>
    </citation>
    <scope>IDENTIFICATION</scope>
    <source>
        <tissue evidence="2">Leaves</tissue>
    </source>
</reference>
<keyword evidence="1" id="KW-1185">Reference proteome</keyword>
<dbReference type="OrthoDB" id="778454at2759"/>
<name>A0A6P6USQ8_COFAR</name>